<dbReference type="InterPro" id="IPR042201">
    <property type="entry name" value="FH2_Formin_sf"/>
</dbReference>
<evidence type="ECO:0000259" key="3">
    <source>
        <dbReference type="PROSITE" id="PS51444"/>
    </source>
</evidence>
<feature type="region of interest" description="Disordered" evidence="2">
    <location>
        <begin position="465"/>
        <end position="485"/>
    </location>
</feature>
<feature type="compositionally biased region" description="Polar residues" evidence="2">
    <location>
        <begin position="1042"/>
        <end position="1082"/>
    </location>
</feature>
<dbReference type="InterPro" id="IPR015425">
    <property type="entry name" value="FH2_Formin"/>
</dbReference>
<dbReference type="SUPFAM" id="SSF101447">
    <property type="entry name" value="Formin homology 2 domain (FH2 domain)"/>
    <property type="match status" value="1"/>
</dbReference>
<feature type="coiled-coil region" evidence="1">
    <location>
        <begin position="367"/>
        <end position="394"/>
    </location>
</feature>
<protein>
    <recommendedName>
        <fullName evidence="3">FH2 domain-containing protein</fullName>
    </recommendedName>
</protein>
<feature type="region of interest" description="Disordered" evidence="2">
    <location>
        <begin position="521"/>
        <end position="551"/>
    </location>
</feature>
<feature type="compositionally biased region" description="Polar residues" evidence="2">
    <location>
        <begin position="665"/>
        <end position="676"/>
    </location>
</feature>
<feature type="compositionally biased region" description="Polar residues" evidence="2">
    <location>
        <begin position="903"/>
        <end position="919"/>
    </location>
</feature>
<dbReference type="AlphaFoldDB" id="A0A8C8E0H9"/>
<evidence type="ECO:0000256" key="1">
    <source>
        <dbReference type="SAM" id="Coils"/>
    </source>
</evidence>
<feature type="region of interest" description="Disordered" evidence="2">
    <location>
        <begin position="742"/>
        <end position="775"/>
    </location>
</feature>
<keyword evidence="1" id="KW-0175">Coiled coil</keyword>
<feature type="region of interest" description="Disordered" evidence="2">
    <location>
        <begin position="61"/>
        <end position="92"/>
    </location>
</feature>
<feature type="region of interest" description="Disordered" evidence="2">
    <location>
        <begin position="794"/>
        <end position="1172"/>
    </location>
</feature>
<feature type="compositionally biased region" description="Polar residues" evidence="2">
    <location>
        <begin position="1090"/>
        <end position="1109"/>
    </location>
</feature>
<feature type="compositionally biased region" description="Polar residues" evidence="2">
    <location>
        <begin position="1118"/>
        <end position="1138"/>
    </location>
</feature>
<dbReference type="SMART" id="SM00498">
    <property type="entry name" value="FH2"/>
    <property type="match status" value="1"/>
</dbReference>
<dbReference type="PROSITE" id="PS51444">
    <property type="entry name" value="FH2"/>
    <property type="match status" value="1"/>
</dbReference>
<feature type="compositionally biased region" description="Basic and acidic residues" evidence="2">
    <location>
        <begin position="677"/>
        <end position="697"/>
    </location>
</feature>
<feature type="compositionally biased region" description="Basic and acidic residues" evidence="2">
    <location>
        <begin position="647"/>
        <end position="664"/>
    </location>
</feature>
<feature type="compositionally biased region" description="Polar residues" evidence="2">
    <location>
        <begin position="859"/>
        <end position="869"/>
    </location>
</feature>
<feature type="compositionally biased region" description="Basic and acidic residues" evidence="2">
    <location>
        <begin position="465"/>
        <end position="482"/>
    </location>
</feature>
<sequence length="1172" mass="127912">MSCLAIIPVNLHPVVPLHPAVGMHVMDSVFQGNKSEGFPLQEQEVAVAVVMPSSFPTGFYDRSDRKTLPDVPVPPPPAPPLPPPPPAGPEMCSKKKKRVRSFFWKTIPAEKVKGRANVWTQDQVQQNFQIDVQKIEELFCQNDAAAKPARTKSQGLFRETREQVSILDSKRGMNVGIFLKQFRRSNEAIIEDIRRGNSESFGAEPVRELLKLLPETEEVKKLEAFRGDAAQLALADAFMYLLIQVPSYSVRIESMLLKEEFPASCDAMKRDISILRSATEELMSCKELHAVLHLVLQAGNILNAGGYAGNAVGFKLSSLLSLADTKANKPGMNLLHFVAQEARKTDEKLLEFPHKLHNIQAASRISLVTLDEELQLLTSRMRSLEENVQRDTELLQQLDSFLQSATSSLCSLRAGRQQLKKEGNDLIDFFCEDVHAFKLDDCFSIFHTFCLRFTNAAKENMEREAKEAARRQHTQEVEELKRHSWAGGEQAKGAIGMRCSSEADVTAASLLQTETKHLLGLLSPKSHPRSQHKASQDRAGSLRRTRNSPSNLSFVLAERELATLLEMGLNPKGSQPRGLRGIKSPEQRTRPPSPMVTPASPPSGSPETSGLCENTNHAASPHLNSSNTHKNSPLVSEYTLTSNLNEQPDHKNHGDDQGRKEDLPQKTTPSTSNTDATRTKTDDEGSSHGVPCRDERTQGNPSSTDNMCVVLEKCTLVSELKAFQQEGVTKPTLHPNDVVITDLEEDGSDQPGKTERADEETTKKPSSSSPREEKEDKVIVWCVTGVCDAVGEKSSTLLEGHHDQSSPAPDKSSDPRLPNQGAVAPVSSQPQAASRSETVAPASFLGGCPAEPVPPATRGASNKKSNVAEQSKVDGKSKKDCRSSSEVPSKNNNASPKAKDLSASKTQHVATKPTTSAADSSKPVRTLTKSENQEMRRVVPISRTSQSSSSSTKASAKHQQTPLRERPSTAAPLRRSNTNRTPETRNSKALDVHASVRNQNQDFERKPSVRKPLTKPSVQAEERICRSTLNGLAQGRRGGTVSAPTTPLHKTTSPTVQPGFTRSTASSSFRKTHSTLGSSARSQPPRVGSLKTSTRNTPAGPSAAASTRMVSPKLLDPSGSSPSSTLKRNQTIRSSTRSPLHGLTLHQGHRRNNSGSSTHSKDSGKSSRPNWR</sequence>
<feature type="compositionally biased region" description="Polar residues" evidence="2">
    <location>
        <begin position="605"/>
        <end position="646"/>
    </location>
</feature>
<feature type="compositionally biased region" description="Pro residues" evidence="2">
    <location>
        <begin position="71"/>
        <end position="88"/>
    </location>
</feature>
<feature type="compositionally biased region" description="Pro residues" evidence="2">
    <location>
        <begin position="591"/>
        <end position="604"/>
    </location>
</feature>
<reference evidence="4" key="2">
    <citation type="submission" date="2025-09" db="UniProtKB">
        <authorList>
            <consortium name="Ensembl"/>
        </authorList>
    </citation>
    <scope>IDENTIFICATION</scope>
</reference>
<dbReference type="PANTHER" id="PTHR46345">
    <property type="entry name" value="INVERTED FORMIN-2"/>
    <property type="match status" value="1"/>
</dbReference>
<organism evidence="4 5">
    <name type="scientific">Oryzias sinensis</name>
    <name type="common">Chinese medaka</name>
    <dbReference type="NCBI Taxonomy" id="183150"/>
    <lineage>
        <taxon>Eukaryota</taxon>
        <taxon>Metazoa</taxon>
        <taxon>Chordata</taxon>
        <taxon>Craniata</taxon>
        <taxon>Vertebrata</taxon>
        <taxon>Euteleostomi</taxon>
        <taxon>Actinopterygii</taxon>
        <taxon>Neopterygii</taxon>
        <taxon>Teleostei</taxon>
        <taxon>Neoteleostei</taxon>
        <taxon>Acanthomorphata</taxon>
        <taxon>Ovalentaria</taxon>
        <taxon>Atherinomorphae</taxon>
        <taxon>Beloniformes</taxon>
        <taxon>Adrianichthyidae</taxon>
        <taxon>Oryziinae</taxon>
        <taxon>Oryzias</taxon>
    </lineage>
</organism>
<feature type="compositionally biased region" description="Low complexity" evidence="2">
    <location>
        <begin position="942"/>
        <end position="954"/>
    </location>
</feature>
<dbReference type="Pfam" id="PF02181">
    <property type="entry name" value="FH2"/>
    <property type="match status" value="1"/>
</dbReference>
<feature type="domain" description="FH2" evidence="3">
    <location>
        <begin position="89"/>
        <end position="479"/>
    </location>
</feature>
<reference evidence="4" key="1">
    <citation type="submission" date="2025-08" db="UniProtKB">
        <authorList>
            <consortium name="Ensembl"/>
        </authorList>
    </citation>
    <scope>IDENTIFICATION</scope>
</reference>
<feature type="compositionally biased region" description="Basic and acidic residues" evidence="2">
    <location>
        <begin position="752"/>
        <end position="763"/>
    </location>
</feature>
<accession>A0A8C8E0H9</accession>
<feature type="region of interest" description="Disordered" evidence="2">
    <location>
        <begin position="568"/>
        <end position="705"/>
    </location>
</feature>
<dbReference type="GeneTree" id="ENSGT00940000155128"/>
<feature type="compositionally biased region" description="Basic and acidic residues" evidence="2">
    <location>
        <begin position="982"/>
        <end position="991"/>
    </location>
</feature>
<evidence type="ECO:0000313" key="5">
    <source>
        <dbReference type="Proteomes" id="UP000694383"/>
    </source>
</evidence>
<dbReference type="Ensembl" id="ENSOSIT00000046323.1">
    <property type="protein sequence ID" value="ENSOSIP00000044023.1"/>
    <property type="gene ID" value="ENSOSIG00000021084.1"/>
</dbReference>
<keyword evidence="5" id="KW-1185">Reference proteome</keyword>
<evidence type="ECO:0000313" key="4">
    <source>
        <dbReference type="Ensembl" id="ENSOSIP00000044023.1"/>
    </source>
</evidence>
<name>A0A8C8E0H9_9TELE</name>
<feature type="compositionally biased region" description="Polar residues" evidence="2">
    <location>
        <begin position="884"/>
        <end position="895"/>
    </location>
</feature>
<feature type="compositionally biased region" description="Basic and acidic residues" evidence="2">
    <location>
        <begin position="871"/>
        <end position="883"/>
    </location>
</feature>
<dbReference type="Proteomes" id="UP000694383">
    <property type="component" value="Unplaced"/>
</dbReference>
<feature type="compositionally biased region" description="Polar residues" evidence="2">
    <location>
        <begin position="826"/>
        <end position="837"/>
    </location>
</feature>
<dbReference type="PANTHER" id="PTHR46345:SF11">
    <property type="entry name" value="FORMIN-J-LIKE"/>
    <property type="match status" value="1"/>
</dbReference>
<dbReference type="Gene3D" id="1.20.58.2220">
    <property type="entry name" value="Formin, FH2 domain"/>
    <property type="match status" value="1"/>
</dbReference>
<evidence type="ECO:0000256" key="2">
    <source>
        <dbReference type="SAM" id="MobiDB-lite"/>
    </source>
</evidence>
<proteinExistence type="predicted"/>